<evidence type="ECO:0000256" key="2">
    <source>
        <dbReference type="ARBA" id="ARBA00022801"/>
    </source>
</evidence>
<keyword evidence="5" id="KW-0645">Protease</keyword>
<protein>
    <submittedName>
        <fullName evidence="5">Proline iminopeptidase</fullName>
        <ecNumber evidence="5">3.4.11.5</ecNumber>
    </submittedName>
</protein>
<accession>A0A2T0BF47</accession>
<sequence>MKKTKWGLFIEKGRMVIGSVVVCLFICTLVLYFESPGTIQPFLDENNEVIEESISEKIFININGVKQGMFIKGKSVKNPVLLFIHGGPGMPEYFLAEKYSKDLEEHFIVCYWEQRGVGLSYNTSVCNASITLKQLLNDTIQVTNYIRQRFNQDKIYLMGHSWGSFLGIQVSASNPELYHAYIGIGQVVNMIESEKLAYQYMIDFYKENNNLSMVSKLEKFPVMESEKVVYSFFASSLRDEAMHKAGIGTMRNMKSVITGIFFPVMQCQGYTLSEKINIWRGKANLNKNSNLSSEMLAIDLTSKIPKINIPVYFISGGYDYTVNYSLSKKYYESLDAPIKGFYTFKNSAHSPLFEEPEKFISIMTEDILNQTSNYSDD</sequence>
<dbReference type="InterPro" id="IPR050266">
    <property type="entry name" value="AB_hydrolase_sf"/>
</dbReference>
<dbReference type="Pfam" id="PF00561">
    <property type="entry name" value="Abhydrolase_1"/>
    <property type="match status" value="1"/>
</dbReference>
<proteinExistence type="inferred from homology"/>
<keyword evidence="5" id="KW-0031">Aminopeptidase</keyword>
<dbReference type="GO" id="GO:0006508">
    <property type="term" value="P:proteolysis"/>
    <property type="evidence" value="ECO:0007669"/>
    <property type="project" value="InterPro"/>
</dbReference>
<keyword evidence="6" id="KW-1185">Reference proteome</keyword>
<dbReference type="PANTHER" id="PTHR43798">
    <property type="entry name" value="MONOACYLGLYCEROL LIPASE"/>
    <property type="match status" value="1"/>
</dbReference>
<dbReference type="OrthoDB" id="53505at2"/>
<keyword evidence="2 5" id="KW-0378">Hydrolase</keyword>
<dbReference type="GO" id="GO:0016020">
    <property type="term" value="C:membrane"/>
    <property type="evidence" value="ECO:0007669"/>
    <property type="project" value="TreeGrafter"/>
</dbReference>
<reference evidence="5 6" key="1">
    <citation type="submission" date="2018-03" db="EMBL/GenBank/DDBJ databases">
        <title>Genome sequence of Clostridium vincentii DSM 10228.</title>
        <authorList>
            <person name="Poehlein A."/>
            <person name="Daniel R."/>
        </authorList>
    </citation>
    <scope>NUCLEOTIDE SEQUENCE [LARGE SCALE GENOMIC DNA]</scope>
    <source>
        <strain evidence="5 6">DSM 10228</strain>
    </source>
</reference>
<evidence type="ECO:0000256" key="3">
    <source>
        <dbReference type="SAM" id="Phobius"/>
    </source>
</evidence>
<dbReference type="EC" id="3.4.11.5" evidence="5"/>
<dbReference type="AlphaFoldDB" id="A0A2T0BF47"/>
<comment type="caution">
    <text evidence="5">The sequence shown here is derived from an EMBL/GenBank/DDBJ whole genome shotgun (WGS) entry which is preliminary data.</text>
</comment>
<evidence type="ECO:0000313" key="5">
    <source>
        <dbReference type="EMBL" id="PRR82515.1"/>
    </source>
</evidence>
<keyword evidence="3" id="KW-0812">Transmembrane</keyword>
<keyword evidence="3" id="KW-1133">Transmembrane helix</keyword>
<dbReference type="Proteomes" id="UP000239471">
    <property type="component" value="Unassembled WGS sequence"/>
</dbReference>
<dbReference type="RefSeq" id="WP_106059638.1">
    <property type="nucleotide sequence ID" value="NZ_PVXQ01000015.1"/>
</dbReference>
<dbReference type="SUPFAM" id="SSF53474">
    <property type="entry name" value="alpha/beta-Hydrolases"/>
    <property type="match status" value="1"/>
</dbReference>
<dbReference type="Gene3D" id="3.40.50.1820">
    <property type="entry name" value="alpha/beta hydrolase"/>
    <property type="match status" value="1"/>
</dbReference>
<dbReference type="PANTHER" id="PTHR43798:SF33">
    <property type="entry name" value="HYDROLASE, PUTATIVE (AFU_ORTHOLOGUE AFUA_2G14860)-RELATED"/>
    <property type="match status" value="1"/>
</dbReference>
<dbReference type="InterPro" id="IPR029058">
    <property type="entry name" value="AB_hydrolase_fold"/>
</dbReference>
<dbReference type="InterPro" id="IPR000073">
    <property type="entry name" value="AB_hydrolase_1"/>
</dbReference>
<feature type="domain" description="AB hydrolase-1" evidence="4">
    <location>
        <begin position="79"/>
        <end position="356"/>
    </location>
</feature>
<gene>
    <name evidence="5" type="primary">pip_1</name>
    <name evidence="5" type="ORF">CLVI_16500</name>
</gene>
<evidence type="ECO:0000256" key="1">
    <source>
        <dbReference type="ARBA" id="ARBA00010088"/>
    </source>
</evidence>
<dbReference type="PRINTS" id="PR00793">
    <property type="entry name" value="PROAMNOPTASE"/>
</dbReference>
<organism evidence="5 6">
    <name type="scientific">Clostridium vincentii</name>
    <dbReference type="NCBI Taxonomy" id="52704"/>
    <lineage>
        <taxon>Bacteria</taxon>
        <taxon>Bacillati</taxon>
        <taxon>Bacillota</taxon>
        <taxon>Clostridia</taxon>
        <taxon>Eubacteriales</taxon>
        <taxon>Clostridiaceae</taxon>
        <taxon>Clostridium</taxon>
    </lineage>
</organism>
<feature type="transmembrane region" description="Helical" evidence="3">
    <location>
        <begin position="12"/>
        <end position="33"/>
    </location>
</feature>
<name>A0A2T0BF47_9CLOT</name>
<evidence type="ECO:0000313" key="6">
    <source>
        <dbReference type="Proteomes" id="UP000239471"/>
    </source>
</evidence>
<keyword evidence="3" id="KW-0472">Membrane</keyword>
<dbReference type="InterPro" id="IPR002410">
    <property type="entry name" value="Peptidase_S33"/>
</dbReference>
<comment type="similarity">
    <text evidence="1">Belongs to the peptidase S33 family.</text>
</comment>
<dbReference type="EMBL" id="PVXQ01000015">
    <property type="protein sequence ID" value="PRR82515.1"/>
    <property type="molecule type" value="Genomic_DNA"/>
</dbReference>
<dbReference type="GO" id="GO:0004177">
    <property type="term" value="F:aminopeptidase activity"/>
    <property type="evidence" value="ECO:0007669"/>
    <property type="project" value="UniProtKB-KW"/>
</dbReference>
<evidence type="ECO:0000259" key="4">
    <source>
        <dbReference type="Pfam" id="PF00561"/>
    </source>
</evidence>